<dbReference type="InterPro" id="IPR056924">
    <property type="entry name" value="SH3_Tf2-1"/>
</dbReference>
<evidence type="ECO:0000313" key="2">
    <source>
        <dbReference type="EMBL" id="KIM19907.1"/>
    </source>
</evidence>
<name>A0A0C2WQJ0_SERVB</name>
<dbReference type="HOGENOM" id="CLU_179724_0_0_1"/>
<evidence type="ECO:0000259" key="1">
    <source>
        <dbReference type="Pfam" id="PF24626"/>
    </source>
</evidence>
<evidence type="ECO:0000313" key="3">
    <source>
        <dbReference type="Proteomes" id="UP000054097"/>
    </source>
</evidence>
<sequence length="70" mass="8195">NKNRIPMEFKEDEDVLVNPHTLKMSGVWKNLGHKLLPRYEGPFKVLRKLGPNTYQIAINADWEIHNVLNI</sequence>
<feature type="non-terminal residue" evidence="2">
    <location>
        <position position="1"/>
    </location>
</feature>
<dbReference type="AlphaFoldDB" id="A0A0C2WQJ0"/>
<reference evidence="3" key="2">
    <citation type="submission" date="2015-01" db="EMBL/GenBank/DDBJ databases">
        <title>Evolutionary Origins and Diversification of the Mycorrhizal Mutualists.</title>
        <authorList>
            <consortium name="DOE Joint Genome Institute"/>
            <consortium name="Mycorrhizal Genomics Consortium"/>
            <person name="Kohler A."/>
            <person name="Kuo A."/>
            <person name="Nagy L.G."/>
            <person name="Floudas D."/>
            <person name="Copeland A."/>
            <person name="Barry K.W."/>
            <person name="Cichocki N."/>
            <person name="Veneault-Fourrey C."/>
            <person name="LaButti K."/>
            <person name="Lindquist E.A."/>
            <person name="Lipzen A."/>
            <person name="Lundell T."/>
            <person name="Morin E."/>
            <person name="Murat C."/>
            <person name="Riley R."/>
            <person name="Ohm R."/>
            <person name="Sun H."/>
            <person name="Tunlid A."/>
            <person name="Henrissat B."/>
            <person name="Grigoriev I.V."/>
            <person name="Hibbett D.S."/>
            <person name="Martin F."/>
        </authorList>
    </citation>
    <scope>NUCLEOTIDE SEQUENCE [LARGE SCALE GENOMIC DNA]</scope>
    <source>
        <strain evidence="3">MAFF 305830</strain>
    </source>
</reference>
<organism evidence="2 3">
    <name type="scientific">Serendipita vermifera MAFF 305830</name>
    <dbReference type="NCBI Taxonomy" id="933852"/>
    <lineage>
        <taxon>Eukaryota</taxon>
        <taxon>Fungi</taxon>
        <taxon>Dikarya</taxon>
        <taxon>Basidiomycota</taxon>
        <taxon>Agaricomycotina</taxon>
        <taxon>Agaricomycetes</taxon>
        <taxon>Sebacinales</taxon>
        <taxon>Serendipitaceae</taxon>
        <taxon>Serendipita</taxon>
    </lineage>
</organism>
<gene>
    <name evidence="2" type="ORF">M408DRAFT_52332</name>
</gene>
<dbReference type="OrthoDB" id="3233705at2759"/>
<keyword evidence="3" id="KW-1185">Reference proteome</keyword>
<accession>A0A0C2WQJ0</accession>
<dbReference type="EMBL" id="KN824511">
    <property type="protein sequence ID" value="KIM19907.1"/>
    <property type="molecule type" value="Genomic_DNA"/>
</dbReference>
<dbReference type="Pfam" id="PF24626">
    <property type="entry name" value="SH3_Tf2-1"/>
    <property type="match status" value="1"/>
</dbReference>
<proteinExistence type="predicted"/>
<feature type="domain" description="Tf2-1-like SH3-like" evidence="1">
    <location>
        <begin position="23"/>
        <end position="70"/>
    </location>
</feature>
<protein>
    <recommendedName>
        <fullName evidence="1">Tf2-1-like SH3-like domain-containing protein</fullName>
    </recommendedName>
</protein>
<dbReference type="Proteomes" id="UP000054097">
    <property type="component" value="Unassembled WGS sequence"/>
</dbReference>
<reference evidence="2 3" key="1">
    <citation type="submission" date="2014-04" db="EMBL/GenBank/DDBJ databases">
        <authorList>
            <consortium name="DOE Joint Genome Institute"/>
            <person name="Kuo A."/>
            <person name="Zuccaro A."/>
            <person name="Kohler A."/>
            <person name="Nagy L.G."/>
            <person name="Floudas D."/>
            <person name="Copeland A."/>
            <person name="Barry K.W."/>
            <person name="Cichocki N."/>
            <person name="Veneault-Fourrey C."/>
            <person name="LaButti K."/>
            <person name="Lindquist E.A."/>
            <person name="Lipzen A."/>
            <person name="Lundell T."/>
            <person name="Morin E."/>
            <person name="Murat C."/>
            <person name="Sun H."/>
            <person name="Tunlid A."/>
            <person name="Henrissat B."/>
            <person name="Grigoriev I.V."/>
            <person name="Hibbett D.S."/>
            <person name="Martin F."/>
            <person name="Nordberg H.P."/>
            <person name="Cantor M.N."/>
            <person name="Hua S.X."/>
        </authorList>
    </citation>
    <scope>NUCLEOTIDE SEQUENCE [LARGE SCALE GENOMIC DNA]</scope>
    <source>
        <strain evidence="2 3">MAFF 305830</strain>
    </source>
</reference>
<feature type="non-terminal residue" evidence="2">
    <location>
        <position position="70"/>
    </location>
</feature>